<comment type="caution">
    <text evidence="1">The sequence shown here is derived from an EMBL/GenBank/DDBJ whole genome shotgun (WGS) entry which is preliminary data.</text>
</comment>
<name>A0A8G2MRY2_RHILV</name>
<reference evidence="1 2" key="1">
    <citation type="submission" date="2019-02" db="EMBL/GenBank/DDBJ databases">
        <title>The competitiveness to form nodules shapes the capacities of Rhizobium leguminosarum sv viciae communities to promote symbiosis with specific hosts.</title>
        <authorList>
            <person name="Boivin S."/>
            <person name="Lepetit M."/>
        </authorList>
    </citation>
    <scope>NUCLEOTIDE SEQUENCE [LARGE SCALE GENOMIC DNA]</scope>
    <source>
        <strain evidence="1 2">SPF4F3</strain>
    </source>
</reference>
<accession>A0A8G2MRY2</accession>
<dbReference type="Proteomes" id="UP000291866">
    <property type="component" value="Unassembled WGS sequence"/>
</dbReference>
<evidence type="ECO:0000313" key="1">
    <source>
        <dbReference type="EMBL" id="TBX90220.1"/>
    </source>
</evidence>
<evidence type="ECO:0000313" key="2">
    <source>
        <dbReference type="Proteomes" id="UP000291866"/>
    </source>
</evidence>
<protein>
    <submittedName>
        <fullName evidence="1">Uncharacterized protein</fullName>
    </submittedName>
</protein>
<proteinExistence type="predicted"/>
<gene>
    <name evidence="1" type="ORF">E0H31_22220</name>
</gene>
<dbReference type="AlphaFoldDB" id="A0A8G2MRY2"/>
<dbReference type="EMBL" id="SJLU01000011">
    <property type="protein sequence ID" value="TBX90220.1"/>
    <property type="molecule type" value="Genomic_DNA"/>
</dbReference>
<organism evidence="1 2">
    <name type="scientific">Rhizobium leguminosarum bv. viciae</name>
    <dbReference type="NCBI Taxonomy" id="387"/>
    <lineage>
        <taxon>Bacteria</taxon>
        <taxon>Pseudomonadati</taxon>
        <taxon>Pseudomonadota</taxon>
        <taxon>Alphaproteobacteria</taxon>
        <taxon>Hyphomicrobiales</taxon>
        <taxon>Rhizobiaceae</taxon>
        <taxon>Rhizobium/Agrobacterium group</taxon>
        <taxon>Rhizobium</taxon>
    </lineage>
</organism>
<sequence>MLFRGWGFCFAVLVIVCQVAALRQRNRPQPIHVGQKRVRFWKDDMHQNKDLKRVARTEFYATRFRARSIAGRVVACGTAINSRLSACRICQQSRRVRRPPKRRLPFP</sequence>